<feature type="region of interest" description="Disordered" evidence="2">
    <location>
        <begin position="105"/>
        <end position="131"/>
    </location>
</feature>
<dbReference type="Pfam" id="PF13499">
    <property type="entry name" value="EF-hand_7"/>
    <property type="match status" value="1"/>
</dbReference>
<feature type="region of interest" description="Disordered" evidence="2">
    <location>
        <begin position="415"/>
        <end position="437"/>
    </location>
</feature>
<feature type="compositionally biased region" description="Low complexity" evidence="2">
    <location>
        <begin position="422"/>
        <end position="437"/>
    </location>
</feature>
<dbReference type="SUPFAM" id="SSF47473">
    <property type="entry name" value="EF-hand"/>
    <property type="match status" value="1"/>
</dbReference>
<organism evidence="4">
    <name type="scientific">Ditylum brightwellii</name>
    <dbReference type="NCBI Taxonomy" id="49249"/>
    <lineage>
        <taxon>Eukaryota</taxon>
        <taxon>Sar</taxon>
        <taxon>Stramenopiles</taxon>
        <taxon>Ochrophyta</taxon>
        <taxon>Bacillariophyta</taxon>
        <taxon>Mediophyceae</taxon>
        <taxon>Lithodesmiophycidae</taxon>
        <taxon>Lithodesmiales</taxon>
        <taxon>Lithodesmiaceae</taxon>
        <taxon>Ditylum</taxon>
    </lineage>
</organism>
<feature type="domain" description="EF-hand" evidence="3">
    <location>
        <begin position="270"/>
        <end position="305"/>
    </location>
</feature>
<dbReference type="Pfam" id="PF05542">
    <property type="entry name" value="DUF760"/>
    <property type="match status" value="2"/>
</dbReference>
<dbReference type="EMBL" id="HBGN01038661">
    <property type="protein sequence ID" value="CAD9356897.1"/>
    <property type="molecule type" value="Transcribed_RNA"/>
</dbReference>
<gene>
    <name evidence="4" type="ORF">DBRI1063_LOCUS24737</name>
</gene>
<evidence type="ECO:0000256" key="1">
    <source>
        <dbReference type="ARBA" id="ARBA00022837"/>
    </source>
</evidence>
<sequence>MADKQFRPPQPSMRRRQWKTKTAAAAAAALSLYPILTRDISCTDAFAPMRFITSQRITTTTTSNVDITERQTSIGFSRTHDSIIHHHRSRRRSFLYSSFFVEPFNVNDDGDDDDDDYEEEEEDDEVDPYTQKAESEFVGSTSDLAPVGVSGQDWGSALSNLRSRIDDVESGVSSKPSNALFRIMTRETPNQAIGSFVNSADPQVVAAMSGAVGSLLGGLSNPVMGVETIVKASGEKLANLCFQLQMTGYMFRNAEYVLALKDLMNLPGKASIEEYREAFNRLDTDGSGYIEASEVSELLGDVYEGKTPAFEVQTFLKFFDSNDDGRISWEEFERGLGAMSTEAAASAVAGAMGGGAMADSEDDEDDDDDYLDVGAGSESTKVSGKIKVELESGRVIEVEAQDYINDLKEEAQALKEALSRESGGSPDSDGGSLGGMMAMGNKQSSASDEVGGVAGYIASLQGDVKSLTEGISPEVVDAMKQLVDFVLDSGKTKSGSKDLDKEKEMSLTGSALQQLALWQLVLGYRLREAEATGEYRKLLE</sequence>
<dbReference type="InterPro" id="IPR002048">
    <property type="entry name" value="EF_hand_dom"/>
</dbReference>
<dbReference type="GO" id="GO:0005509">
    <property type="term" value="F:calcium ion binding"/>
    <property type="evidence" value="ECO:0007669"/>
    <property type="project" value="InterPro"/>
</dbReference>
<dbReference type="InterPro" id="IPR011992">
    <property type="entry name" value="EF-hand-dom_pair"/>
</dbReference>
<dbReference type="InterPro" id="IPR008479">
    <property type="entry name" value="DUF760"/>
</dbReference>
<evidence type="ECO:0000259" key="3">
    <source>
        <dbReference type="PROSITE" id="PS50222"/>
    </source>
</evidence>
<proteinExistence type="predicted"/>
<dbReference type="PANTHER" id="PTHR33598">
    <property type="entry name" value="OS02G0833400 PROTEIN"/>
    <property type="match status" value="1"/>
</dbReference>
<evidence type="ECO:0000313" key="4">
    <source>
        <dbReference type="EMBL" id="CAD9356897.1"/>
    </source>
</evidence>
<name>A0A7S2EV51_9STRA</name>
<dbReference type="Gene3D" id="1.10.238.10">
    <property type="entry name" value="EF-hand"/>
    <property type="match status" value="1"/>
</dbReference>
<dbReference type="PANTHER" id="PTHR33598:SF4">
    <property type="entry name" value="OS02G0833400 PROTEIN"/>
    <property type="match status" value="1"/>
</dbReference>
<dbReference type="AlphaFoldDB" id="A0A7S2EV51"/>
<feature type="domain" description="EF-hand" evidence="3">
    <location>
        <begin position="307"/>
        <end position="342"/>
    </location>
</feature>
<keyword evidence="1" id="KW-0106">Calcium</keyword>
<dbReference type="CDD" id="cd00051">
    <property type="entry name" value="EFh"/>
    <property type="match status" value="1"/>
</dbReference>
<protein>
    <recommendedName>
        <fullName evidence="3">EF-hand domain-containing protein</fullName>
    </recommendedName>
</protein>
<dbReference type="PROSITE" id="PS50222">
    <property type="entry name" value="EF_HAND_2"/>
    <property type="match status" value="2"/>
</dbReference>
<reference evidence="4" key="1">
    <citation type="submission" date="2021-01" db="EMBL/GenBank/DDBJ databases">
        <authorList>
            <person name="Corre E."/>
            <person name="Pelletier E."/>
            <person name="Niang G."/>
            <person name="Scheremetjew M."/>
            <person name="Finn R."/>
            <person name="Kale V."/>
            <person name="Holt S."/>
            <person name="Cochrane G."/>
            <person name="Meng A."/>
            <person name="Brown T."/>
            <person name="Cohen L."/>
        </authorList>
    </citation>
    <scope>NUCLEOTIDE SEQUENCE</scope>
    <source>
        <strain evidence="4">Pop2</strain>
    </source>
</reference>
<dbReference type="InterPro" id="IPR018247">
    <property type="entry name" value="EF_Hand_1_Ca_BS"/>
</dbReference>
<dbReference type="PROSITE" id="PS00018">
    <property type="entry name" value="EF_HAND_1"/>
    <property type="match status" value="2"/>
</dbReference>
<evidence type="ECO:0000256" key="2">
    <source>
        <dbReference type="SAM" id="MobiDB-lite"/>
    </source>
</evidence>
<dbReference type="SMART" id="SM00054">
    <property type="entry name" value="EFh"/>
    <property type="match status" value="2"/>
</dbReference>
<feature type="compositionally biased region" description="Acidic residues" evidence="2">
    <location>
        <begin position="359"/>
        <end position="371"/>
    </location>
</feature>
<feature type="compositionally biased region" description="Acidic residues" evidence="2">
    <location>
        <begin position="108"/>
        <end position="127"/>
    </location>
</feature>
<accession>A0A7S2EV51</accession>
<feature type="region of interest" description="Disordered" evidence="2">
    <location>
        <begin position="352"/>
        <end position="376"/>
    </location>
</feature>